<accession>A0A1S4AJN8</accession>
<dbReference type="GeneID" id="107798435"/>
<keyword evidence="2" id="KW-1185">Reference proteome</keyword>
<organism evidence="2 3">
    <name type="scientific">Nicotiana tabacum</name>
    <name type="common">Common tobacco</name>
    <dbReference type="NCBI Taxonomy" id="4097"/>
    <lineage>
        <taxon>Eukaryota</taxon>
        <taxon>Viridiplantae</taxon>
        <taxon>Streptophyta</taxon>
        <taxon>Embryophyta</taxon>
        <taxon>Tracheophyta</taxon>
        <taxon>Spermatophyta</taxon>
        <taxon>Magnoliopsida</taxon>
        <taxon>eudicotyledons</taxon>
        <taxon>Gunneridae</taxon>
        <taxon>Pentapetalae</taxon>
        <taxon>asterids</taxon>
        <taxon>lamiids</taxon>
        <taxon>Solanales</taxon>
        <taxon>Solanaceae</taxon>
        <taxon>Nicotianoideae</taxon>
        <taxon>Nicotianeae</taxon>
        <taxon>Nicotiana</taxon>
    </lineage>
</organism>
<dbReference type="Pfam" id="PF13650">
    <property type="entry name" value="Asp_protease_2"/>
    <property type="match status" value="1"/>
</dbReference>
<dbReference type="SUPFAM" id="SSF50630">
    <property type="entry name" value="Acid proteases"/>
    <property type="match status" value="1"/>
</dbReference>
<feature type="compositionally biased region" description="Basic and acidic residues" evidence="1">
    <location>
        <begin position="123"/>
        <end position="134"/>
    </location>
</feature>
<dbReference type="Proteomes" id="UP000790787">
    <property type="component" value="Chromosome 3"/>
</dbReference>
<feature type="region of interest" description="Disordered" evidence="1">
    <location>
        <begin position="123"/>
        <end position="150"/>
    </location>
</feature>
<feature type="region of interest" description="Disordered" evidence="1">
    <location>
        <begin position="42"/>
        <end position="66"/>
    </location>
</feature>
<dbReference type="InterPro" id="IPR021109">
    <property type="entry name" value="Peptidase_aspartic_dom_sf"/>
</dbReference>
<reference evidence="2" key="1">
    <citation type="journal article" date="2014" name="Nat. Commun.">
        <title>The tobacco genome sequence and its comparison with those of tomato and potato.</title>
        <authorList>
            <person name="Sierro N."/>
            <person name="Battey J.N."/>
            <person name="Ouadi S."/>
            <person name="Bakaher N."/>
            <person name="Bovet L."/>
            <person name="Willig A."/>
            <person name="Goepfert S."/>
            <person name="Peitsch M.C."/>
            <person name="Ivanov N.V."/>
        </authorList>
    </citation>
    <scope>NUCLEOTIDE SEQUENCE [LARGE SCALE GENOMIC DNA]</scope>
</reference>
<gene>
    <name evidence="3" type="primary">LOC107798435</name>
</gene>
<dbReference type="KEGG" id="nta:107798435"/>
<name>A0A1S4AJN8_TOBAC</name>
<dbReference type="PANTHER" id="PTHR33067:SF9">
    <property type="entry name" value="RNA-DIRECTED DNA POLYMERASE"/>
    <property type="match status" value="1"/>
</dbReference>
<dbReference type="OrthoDB" id="1298075at2759"/>
<dbReference type="CDD" id="cd00303">
    <property type="entry name" value="retropepsin_like"/>
    <property type="match status" value="1"/>
</dbReference>
<protein>
    <submittedName>
        <fullName evidence="3">Uncharacterized protein LOC107798435</fullName>
    </submittedName>
</protein>
<reference evidence="3" key="2">
    <citation type="submission" date="2025-08" db="UniProtKB">
        <authorList>
            <consortium name="RefSeq"/>
        </authorList>
    </citation>
    <scope>IDENTIFICATION</scope>
    <source>
        <tissue evidence="3">Leaf</tissue>
    </source>
</reference>
<dbReference type="RefSeq" id="XP_016476915.1">
    <property type="nucleotide sequence ID" value="XM_016621429.1"/>
</dbReference>
<dbReference type="AlphaFoldDB" id="A0A1S4AJN8"/>
<dbReference type="Gene3D" id="2.40.70.10">
    <property type="entry name" value="Acid Proteases"/>
    <property type="match status" value="1"/>
</dbReference>
<feature type="compositionally biased region" description="Pro residues" evidence="1">
    <location>
        <begin position="136"/>
        <end position="148"/>
    </location>
</feature>
<evidence type="ECO:0000313" key="3">
    <source>
        <dbReference type="RefSeq" id="XP_016476915.1"/>
    </source>
</evidence>
<feature type="compositionally biased region" description="Polar residues" evidence="1">
    <location>
        <begin position="47"/>
        <end position="57"/>
    </location>
</feature>
<proteinExistence type="predicted"/>
<evidence type="ECO:0000256" key="1">
    <source>
        <dbReference type="SAM" id="MobiDB-lite"/>
    </source>
</evidence>
<dbReference type="PANTHER" id="PTHR33067">
    <property type="entry name" value="RNA-DIRECTED DNA POLYMERASE-RELATED"/>
    <property type="match status" value="1"/>
</dbReference>
<dbReference type="PaxDb" id="4097-A0A1S4AJN8"/>
<sequence>MLERVLQNQEKSDTSMRNITEIVDSHTASIQKLEMQMRDISREQNPKQKGTLPSDTIANPKGRGSGLTSHVMAITTRSGKVLQGGGEQVVEVKESEQGVEVEEPSVVEIEKIPEDVQVQKENREGVKEKVKETPKTLPPIPRPLPPFPQRLTKKADDSKLEKFYDILKQLSYLKDLITKKKTTKNDVVNVTHRISSIIATSTVQKKEDPGAFTIPCTIGVHDFARALCDNGASINLMPLSIYKKAGLGMRRPTSMRLQMVDRSIKRSVRIVDNVLVKVGKFHLPADFVILDCAVDKEIPIILGRPFLATGRALMDSERNEIRFRVNDEEVTFQASKGMKLPHEYEIISVIDVVDKVEDTVEMKME</sequence>
<evidence type="ECO:0000313" key="2">
    <source>
        <dbReference type="Proteomes" id="UP000790787"/>
    </source>
</evidence>